<reference evidence="1" key="1">
    <citation type="journal article" date="2021" name="PeerJ">
        <title>Extensive microbial diversity within the chicken gut microbiome revealed by metagenomics and culture.</title>
        <authorList>
            <person name="Gilroy R."/>
            <person name="Ravi A."/>
            <person name="Getino M."/>
            <person name="Pursley I."/>
            <person name="Horton D.L."/>
            <person name="Alikhan N.F."/>
            <person name="Baker D."/>
            <person name="Gharbi K."/>
            <person name="Hall N."/>
            <person name="Watson M."/>
            <person name="Adriaenssens E.M."/>
            <person name="Foster-Nyarko E."/>
            <person name="Jarju S."/>
            <person name="Secka A."/>
            <person name="Antonio M."/>
            <person name="Oren A."/>
            <person name="Chaudhuri R.R."/>
            <person name="La Ragione R."/>
            <person name="Hildebrand F."/>
            <person name="Pallen M.J."/>
        </authorList>
    </citation>
    <scope>NUCLEOTIDE SEQUENCE</scope>
    <source>
        <strain evidence="1">1282</strain>
    </source>
</reference>
<dbReference type="Proteomes" id="UP000823915">
    <property type="component" value="Unassembled WGS sequence"/>
</dbReference>
<dbReference type="GO" id="GO:0016791">
    <property type="term" value="F:phosphatase activity"/>
    <property type="evidence" value="ECO:0007669"/>
    <property type="project" value="TreeGrafter"/>
</dbReference>
<dbReference type="AlphaFoldDB" id="A0A9D1YBU9"/>
<dbReference type="InterPro" id="IPR036412">
    <property type="entry name" value="HAD-like_sf"/>
</dbReference>
<dbReference type="Gene3D" id="3.40.50.1000">
    <property type="entry name" value="HAD superfamily/HAD-like"/>
    <property type="match status" value="2"/>
</dbReference>
<evidence type="ECO:0000313" key="2">
    <source>
        <dbReference type="Proteomes" id="UP000823915"/>
    </source>
</evidence>
<keyword evidence="1" id="KW-0378">Hydrolase</keyword>
<dbReference type="InterPro" id="IPR023214">
    <property type="entry name" value="HAD_sf"/>
</dbReference>
<dbReference type="GO" id="GO:0005737">
    <property type="term" value="C:cytoplasm"/>
    <property type="evidence" value="ECO:0007669"/>
    <property type="project" value="TreeGrafter"/>
</dbReference>
<dbReference type="NCBIfam" id="TIGR01460">
    <property type="entry name" value="HAD-SF-IIA"/>
    <property type="match status" value="1"/>
</dbReference>
<organism evidence="1 2">
    <name type="scientific">Candidatus Acutalibacter pullistercoris</name>
    <dbReference type="NCBI Taxonomy" id="2838418"/>
    <lineage>
        <taxon>Bacteria</taxon>
        <taxon>Bacillati</taxon>
        <taxon>Bacillota</taxon>
        <taxon>Clostridia</taxon>
        <taxon>Eubacteriales</taxon>
        <taxon>Acutalibacteraceae</taxon>
        <taxon>Acutalibacter</taxon>
    </lineage>
</organism>
<dbReference type="SUPFAM" id="SSF56784">
    <property type="entry name" value="HAD-like"/>
    <property type="match status" value="1"/>
</dbReference>
<gene>
    <name evidence="1" type="ORF">H9838_01595</name>
</gene>
<comment type="caution">
    <text evidence="1">The sequence shown here is derived from an EMBL/GenBank/DDBJ whole genome shotgun (WGS) entry which is preliminary data.</text>
</comment>
<dbReference type="PANTHER" id="PTHR19288:SF46">
    <property type="entry name" value="HALOACID DEHALOGENASE-LIKE HYDROLASE DOMAIN-CONTAINING PROTEIN 2"/>
    <property type="match status" value="1"/>
</dbReference>
<dbReference type="PANTHER" id="PTHR19288">
    <property type="entry name" value="4-NITROPHENYLPHOSPHATASE-RELATED"/>
    <property type="match status" value="1"/>
</dbReference>
<dbReference type="Pfam" id="PF13242">
    <property type="entry name" value="Hydrolase_like"/>
    <property type="match status" value="1"/>
</dbReference>
<dbReference type="EMBL" id="DXDU01000021">
    <property type="protein sequence ID" value="HIY25850.1"/>
    <property type="molecule type" value="Genomic_DNA"/>
</dbReference>
<name>A0A9D1YBU9_9FIRM</name>
<dbReference type="InterPro" id="IPR006357">
    <property type="entry name" value="HAD-SF_hydro_IIA"/>
</dbReference>
<proteinExistence type="predicted"/>
<dbReference type="Pfam" id="PF13344">
    <property type="entry name" value="Hydrolase_6"/>
    <property type="match status" value="1"/>
</dbReference>
<reference evidence="1" key="2">
    <citation type="submission" date="2021-04" db="EMBL/GenBank/DDBJ databases">
        <authorList>
            <person name="Gilroy R."/>
        </authorList>
    </citation>
    <scope>NUCLEOTIDE SEQUENCE</scope>
    <source>
        <strain evidence="1">1282</strain>
    </source>
</reference>
<sequence>MPPSSPRGSGRLARGPLLCYNESTLEKGARTLGDPRLSRIKIFVLDMDGTIYLGDRLFPFTPGFLRRVEETGREFCFFTNNSSKNRAAYLEKLRRMGISIAPEQMLLSNDVLLHWLGEHHPGASCWVVGTPALEEDFRAAGFEPKDPQGDVVILGFDTTLTYEKLRVACDLIRAGRPVYGVNPDWNCPVEGGFIPDCGSIAALVKASTGVQCQFFGKPSPHTLDYILARTGAAPEELAVVGDRLYTDIAVAVGTKVTSILVMSGETTPELLAQSGTKPDLVVRDLEELASLL</sequence>
<accession>A0A9D1YBU9</accession>
<evidence type="ECO:0000313" key="1">
    <source>
        <dbReference type="EMBL" id="HIY25850.1"/>
    </source>
</evidence>
<protein>
    <submittedName>
        <fullName evidence="1">HAD-IIA family hydrolase</fullName>
    </submittedName>
</protein>